<dbReference type="Proteomes" id="UP001499843">
    <property type="component" value="Unassembled WGS sequence"/>
</dbReference>
<reference evidence="3" key="1">
    <citation type="journal article" date="2019" name="Int. J. Syst. Evol. Microbiol.">
        <title>The Global Catalogue of Microorganisms (GCM) 10K type strain sequencing project: providing services to taxonomists for standard genome sequencing and annotation.</title>
        <authorList>
            <consortium name="The Broad Institute Genomics Platform"/>
            <consortium name="The Broad Institute Genome Sequencing Center for Infectious Disease"/>
            <person name="Wu L."/>
            <person name="Ma J."/>
        </authorList>
    </citation>
    <scope>NUCLEOTIDE SEQUENCE [LARGE SCALE GENOMIC DNA]</scope>
    <source>
        <strain evidence="3">JCM 16114</strain>
    </source>
</reference>
<evidence type="ECO:0000313" key="2">
    <source>
        <dbReference type="EMBL" id="GAA2207836.1"/>
    </source>
</evidence>
<dbReference type="InterPro" id="IPR036513">
    <property type="entry name" value="STAS_dom_sf"/>
</dbReference>
<dbReference type="SUPFAM" id="SSF52091">
    <property type="entry name" value="SpoIIaa-like"/>
    <property type="match status" value="1"/>
</dbReference>
<dbReference type="EMBL" id="BAAAQX010000007">
    <property type="protein sequence ID" value="GAA2207836.1"/>
    <property type="molecule type" value="Genomic_DNA"/>
</dbReference>
<protein>
    <recommendedName>
        <fullName evidence="1">STAS domain-containing protein</fullName>
    </recommendedName>
</protein>
<comment type="caution">
    <text evidence="2">The sequence shown here is derived from an EMBL/GenBank/DDBJ whole genome shotgun (WGS) entry which is preliminary data.</text>
</comment>
<dbReference type="Gene3D" id="3.30.750.24">
    <property type="entry name" value="STAS domain"/>
    <property type="match status" value="1"/>
</dbReference>
<keyword evidence="3" id="KW-1185">Reference proteome</keyword>
<accession>A0ABP5P7T6</accession>
<organism evidence="2 3">
    <name type="scientific">Nonomuraea monospora</name>
    <dbReference type="NCBI Taxonomy" id="568818"/>
    <lineage>
        <taxon>Bacteria</taxon>
        <taxon>Bacillati</taxon>
        <taxon>Actinomycetota</taxon>
        <taxon>Actinomycetes</taxon>
        <taxon>Streptosporangiales</taxon>
        <taxon>Streptosporangiaceae</taxon>
        <taxon>Nonomuraea</taxon>
    </lineage>
</organism>
<evidence type="ECO:0000313" key="3">
    <source>
        <dbReference type="Proteomes" id="UP001499843"/>
    </source>
</evidence>
<dbReference type="Pfam" id="PF01740">
    <property type="entry name" value="STAS"/>
    <property type="match status" value="1"/>
</dbReference>
<evidence type="ECO:0000259" key="1">
    <source>
        <dbReference type="PROSITE" id="PS50801"/>
    </source>
</evidence>
<dbReference type="InterPro" id="IPR002645">
    <property type="entry name" value="STAS_dom"/>
</dbReference>
<dbReference type="CDD" id="cd07043">
    <property type="entry name" value="STAS_anti-anti-sigma_factors"/>
    <property type="match status" value="1"/>
</dbReference>
<gene>
    <name evidence="2" type="ORF">GCM10009850_032940</name>
</gene>
<name>A0ABP5P7T6_9ACTN</name>
<dbReference type="PROSITE" id="PS50801">
    <property type="entry name" value="STAS"/>
    <property type="match status" value="1"/>
</dbReference>
<sequence>MGAIVEGRRSQPIHAKTVRRSVLVAERREVPDFRRSWAIIALSGSLDDATVDQVEREIQQLGGEGARLIVDISELHFLDDFGVDMLVLLAHHMHRRGGGLMALVDRHGYIRQILGEAGLEGLLPLFPSVAEAMRGLEDPPG</sequence>
<feature type="domain" description="STAS" evidence="1">
    <location>
        <begin position="39"/>
        <end position="136"/>
    </location>
</feature>
<proteinExistence type="predicted"/>